<dbReference type="SUPFAM" id="SSF48150">
    <property type="entry name" value="DNA-glycosylase"/>
    <property type="match status" value="1"/>
</dbReference>
<dbReference type="GO" id="GO:0006285">
    <property type="term" value="P:base-excision repair, AP site formation"/>
    <property type="evidence" value="ECO:0007669"/>
    <property type="project" value="UniProtKB-ARBA"/>
</dbReference>
<dbReference type="PANTHER" id="PTHR10242">
    <property type="entry name" value="8-OXOGUANINE DNA GLYCOSYLASE"/>
    <property type="match status" value="1"/>
</dbReference>
<dbReference type="GO" id="GO:0140078">
    <property type="term" value="F:class I DNA-(apurinic or apyrimidinic site) endonuclease activity"/>
    <property type="evidence" value="ECO:0007669"/>
    <property type="project" value="UniProtKB-EC"/>
</dbReference>
<keyword evidence="13" id="KW-1185">Reference proteome</keyword>
<evidence type="ECO:0000313" key="12">
    <source>
        <dbReference type="EMBL" id="KAJ2783025.1"/>
    </source>
</evidence>
<dbReference type="AlphaFoldDB" id="A0A9W8LJW5"/>
<dbReference type="Gene3D" id="3.30.310.40">
    <property type="match status" value="1"/>
</dbReference>
<keyword evidence="3" id="KW-0227">DNA damage</keyword>
<evidence type="ECO:0000256" key="6">
    <source>
        <dbReference type="ARBA" id="ARBA00023239"/>
    </source>
</evidence>
<dbReference type="PANTHER" id="PTHR10242:SF2">
    <property type="entry name" value="N-GLYCOSYLASE_DNA LYASE"/>
    <property type="match status" value="1"/>
</dbReference>
<dbReference type="GO" id="GO:0003684">
    <property type="term" value="F:damaged DNA binding"/>
    <property type="evidence" value="ECO:0007669"/>
    <property type="project" value="InterPro"/>
</dbReference>
<dbReference type="SUPFAM" id="SSF55945">
    <property type="entry name" value="TATA-box binding protein-like"/>
    <property type="match status" value="1"/>
</dbReference>
<dbReference type="InterPro" id="IPR003265">
    <property type="entry name" value="HhH-GPD_domain"/>
</dbReference>
<dbReference type="Pfam" id="PF07934">
    <property type="entry name" value="OGG_N"/>
    <property type="match status" value="1"/>
</dbReference>
<feature type="region of interest" description="Disordered" evidence="10">
    <location>
        <begin position="329"/>
        <end position="358"/>
    </location>
</feature>
<keyword evidence="7" id="KW-0511">Multifunctional enzyme</keyword>
<comment type="similarity">
    <text evidence="1">Belongs to the type-1 OGG1 family.</text>
</comment>
<keyword evidence="4" id="KW-0378">Hydrolase</keyword>
<comment type="caution">
    <text evidence="12">The sequence shown here is derived from an EMBL/GenBank/DDBJ whole genome shotgun (WGS) entry which is preliminary data.</text>
</comment>
<dbReference type="OrthoDB" id="238681at2759"/>
<dbReference type="Gene3D" id="1.10.340.30">
    <property type="entry name" value="Hypothetical protein, domain 2"/>
    <property type="match status" value="1"/>
</dbReference>
<evidence type="ECO:0000259" key="11">
    <source>
        <dbReference type="SMART" id="SM00478"/>
    </source>
</evidence>
<keyword evidence="6 12" id="KW-0456">Lyase</keyword>
<name>A0A9W8LJW5_9FUNG</name>
<proteinExistence type="inferred from homology"/>
<gene>
    <name evidence="12" type="primary">OGG1</name>
    <name evidence="12" type="ORF">H4R18_001926</name>
</gene>
<dbReference type="Pfam" id="PF00730">
    <property type="entry name" value="HhH-GPD"/>
    <property type="match status" value="1"/>
</dbReference>
<dbReference type="SMART" id="SM00478">
    <property type="entry name" value="ENDO3c"/>
    <property type="match status" value="1"/>
</dbReference>
<accession>A0A9W8LJW5</accession>
<dbReference type="InterPro" id="IPR052054">
    <property type="entry name" value="Oxidative_DNA_repair_enzyme"/>
</dbReference>
<evidence type="ECO:0000256" key="8">
    <source>
        <dbReference type="ARBA" id="ARBA00023295"/>
    </source>
</evidence>
<dbReference type="GO" id="GO:0005634">
    <property type="term" value="C:nucleus"/>
    <property type="evidence" value="ECO:0007669"/>
    <property type="project" value="TreeGrafter"/>
</dbReference>
<keyword evidence="8" id="KW-0326">Glycosidase</keyword>
<comment type="catalytic activity">
    <reaction evidence="9">
        <text>2'-deoxyribonucleotide-(2'-deoxyribose 5'-phosphate)-2'-deoxyribonucleotide-DNA = a 3'-end 2'-deoxyribonucleotide-(2,3-dehydro-2,3-deoxyribose 5'-phosphate)-DNA + a 5'-end 5'-phospho-2'-deoxyribonucleoside-DNA + H(+)</text>
        <dbReference type="Rhea" id="RHEA:66592"/>
        <dbReference type="Rhea" id="RHEA-COMP:13180"/>
        <dbReference type="Rhea" id="RHEA-COMP:16897"/>
        <dbReference type="Rhea" id="RHEA-COMP:17067"/>
        <dbReference type="ChEBI" id="CHEBI:15378"/>
        <dbReference type="ChEBI" id="CHEBI:136412"/>
        <dbReference type="ChEBI" id="CHEBI:157695"/>
        <dbReference type="ChEBI" id="CHEBI:167181"/>
        <dbReference type="EC" id="4.2.99.18"/>
    </reaction>
</comment>
<feature type="compositionally biased region" description="Pro residues" evidence="10">
    <location>
        <begin position="336"/>
        <end position="345"/>
    </location>
</feature>
<dbReference type="InterPro" id="IPR011257">
    <property type="entry name" value="DNA_glycosylase"/>
</dbReference>
<evidence type="ECO:0000256" key="2">
    <source>
        <dbReference type="ARBA" id="ARBA00012720"/>
    </source>
</evidence>
<dbReference type="EC" id="4.2.99.18" evidence="2"/>
<dbReference type="Proteomes" id="UP001140217">
    <property type="component" value="Unassembled WGS sequence"/>
</dbReference>
<evidence type="ECO:0000256" key="9">
    <source>
        <dbReference type="ARBA" id="ARBA00044632"/>
    </source>
</evidence>
<feature type="domain" description="HhH-GPD" evidence="11">
    <location>
        <begin position="126"/>
        <end position="292"/>
    </location>
</feature>
<keyword evidence="5" id="KW-0234">DNA repair</keyword>
<evidence type="ECO:0000256" key="1">
    <source>
        <dbReference type="ARBA" id="ARBA00010679"/>
    </source>
</evidence>
<dbReference type="GO" id="GO:0006289">
    <property type="term" value="P:nucleotide-excision repair"/>
    <property type="evidence" value="ECO:0007669"/>
    <property type="project" value="InterPro"/>
</dbReference>
<evidence type="ECO:0000256" key="4">
    <source>
        <dbReference type="ARBA" id="ARBA00022801"/>
    </source>
</evidence>
<dbReference type="Gene3D" id="1.10.1670.10">
    <property type="entry name" value="Helix-hairpin-Helix base-excision DNA repair enzymes (C-terminal)"/>
    <property type="match status" value="1"/>
</dbReference>
<evidence type="ECO:0000256" key="10">
    <source>
        <dbReference type="SAM" id="MobiDB-lite"/>
    </source>
</evidence>
<organism evidence="12 13">
    <name type="scientific">Coemansia javaensis</name>
    <dbReference type="NCBI Taxonomy" id="2761396"/>
    <lineage>
        <taxon>Eukaryota</taxon>
        <taxon>Fungi</taxon>
        <taxon>Fungi incertae sedis</taxon>
        <taxon>Zoopagomycota</taxon>
        <taxon>Kickxellomycotina</taxon>
        <taxon>Kickxellomycetes</taxon>
        <taxon>Kickxellales</taxon>
        <taxon>Kickxellaceae</taxon>
        <taxon>Coemansia</taxon>
    </lineage>
</organism>
<dbReference type="GO" id="GO:0034039">
    <property type="term" value="F:8-oxo-7,8-dihydroguanine DNA N-glycosylase activity"/>
    <property type="evidence" value="ECO:0007669"/>
    <property type="project" value="TreeGrafter"/>
</dbReference>
<evidence type="ECO:0000256" key="5">
    <source>
        <dbReference type="ARBA" id="ARBA00023204"/>
    </source>
</evidence>
<evidence type="ECO:0000256" key="3">
    <source>
        <dbReference type="ARBA" id="ARBA00022763"/>
    </source>
</evidence>
<dbReference type="CDD" id="cd00056">
    <property type="entry name" value="ENDO3c"/>
    <property type="match status" value="1"/>
</dbReference>
<dbReference type="InterPro" id="IPR023170">
    <property type="entry name" value="HhH_base_excis_C"/>
</dbReference>
<evidence type="ECO:0000313" key="13">
    <source>
        <dbReference type="Proteomes" id="UP001140217"/>
    </source>
</evidence>
<sequence>MTVPDAPEWEDLCVAASELRLDPTLSCGQAFRWQATGPCEWTCALWGCVVDLKQTDSSVLFRVLGTHPGASGDIAGALRDYFQLQTSVVELCERWALVDSGFSGWRAADARILRQPVAENLLTFIASSNNNIKRITMLVARLCERYGAPIDTAKGRFFTCPSIADIARDPDVAATLRALGFGYRAQYYAKTVGLLCAEHPGDDGPERFLEGLRGADAAAARAALMRLPGVGPKVADCVCLMSLDKPGTVPIDTHMWQVAQRRYVPKIATFVARLPQRDSRAAAADLGRQLRAAKAPGARQYAVAQQLFVLLFGPFAGWAQGLLFSGDLDRKRAEPPADPATPPPATATTTTTTKRRRR</sequence>
<dbReference type="EMBL" id="JANBUL010000056">
    <property type="protein sequence ID" value="KAJ2783025.1"/>
    <property type="molecule type" value="Genomic_DNA"/>
</dbReference>
<reference evidence="12" key="1">
    <citation type="submission" date="2022-07" db="EMBL/GenBank/DDBJ databases">
        <title>Phylogenomic reconstructions and comparative analyses of Kickxellomycotina fungi.</title>
        <authorList>
            <person name="Reynolds N.K."/>
            <person name="Stajich J.E."/>
            <person name="Barry K."/>
            <person name="Grigoriev I.V."/>
            <person name="Crous P."/>
            <person name="Smith M.E."/>
        </authorList>
    </citation>
    <scope>NUCLEOTIDE SEQUENCE</scope>
    <source>
        <strain evidence="12">NBRC 105414</strain>
    </source>
</reference>
<dbReference type="InterPro" id="IPR012904">
    <property type="entry name" value="OGG_N"/>
</dbReference>
<protein>
    <recommendedName>
        <fullName evidence="2">DNA-(apurinic or apyrimidinic site) lyase</fullName>
        <ecNumber evidence="2">4.2.99.18</ecNumber>
    </recommendedName>
</protein>
<evidence type="ECO:0000256" key="7">
    <source>
        <dbReference type="ARBA" id="ARBA00023268"/>
    </source>
</evidence>